<dbReference type="InterPro" id="IPR011006">
    <property type="entry name" value="CheY-like_superfamily"/>
</dbReference>
<dbReference type="Proteomes" id="UP001364156">
    <property type="component" value="Chromosome"/>
</dbReference>
<dbReference type="EMBL" id="CP146069">
    <property type="protein sequence ID" value="WWR45723.1"/>
    <property type="molecule type" value="Genomic_DNA"/>
</dbReference>
<dbReference type="SMART" id="SM00448">
    <property type="entry name" value="REC"/>
    <property type="match status" value="1"/>
</dbReference>
<dbReference type="Pfam" id="PF00072">
    <property type="entry name" value="Response_reg"/>
    <property type="match status" value="1"/>
</dbReference>
<protein>
    <submittedName>
        <fullName evidence="6">Response regulator transcription factor</fullName>
    </submittedName>
</protein>
<dbReference type="InterPro" id="IPR016032">
    <property type="entry name" value="Sig_transdc_resp-reg_C-effctor"/>
</dbReference>
<proteinExistence type="predicted"/>
<evidence type="ECO:0000259" key="4">
    <source>
        <dbReference type="PROSITE" id="PS50043"/>
    </source>
</evidence>
<gene>
    <name evidence="6" type="ORF">RZ517_13105</name>
</gene>
<dbReference type="Gene3D" id="3.40.50.2300">
    <property type="match status" value="1"/>
</dbReference>
<dbReference type="PANTHER" id="PTHR45566">
    <property type="entry name" value="HTH-TYPE TRANSCRIPTIONAL REGULATOR YHJB-RELATED"/>
    <property type="match status" value="1"/>
</dbReference>
<dbReference type="SUPFAM" id="SSF46894">
    <property type="entry name" value="C-terminal effector domain of the bipartite response regulators"/>
    <property type="match status" value="1"/>
</dbReference>
<dbReference type="InterPro" id="IPR001789">
    <property type="entry name" value="Sig_transdc_resp-reg_receiver"/>
</dbReference>
<accession>A0ABZ2HJ80</accession>
<dbReference type="CDD" id="cd06170">
    <property type="entry name" value="LuxR_C_like"/>
    <property type="match status" value="1"/>
</dbReference>
<dbReference type="SUPFAM" id="SSF52172">
    <property type="entry name" value="CheY-like"/>
    <property type="match status" value="1"/>
</dbReference>
<dbReference type="CDD" id="cd17535">
    <property type="entry name" value="REC_NarL-like"/>
    <property type="match status" value="1"/>
</dbReference>
<dbReference type="PROSITE" id="PS50043">
    <property type="entry name" value="HTH_LUXR_2"/>
    <property type="match status" value="1"/>
</dbReference>
<keyword evidence="2" id="KW-0238">DNA-binding</keyword>
<dbReference type="PRINTS" id="PR00038">
    <property type="entry name" value="HTHLUXR"/>
</dbReference>
<reference evidence="6 7" key="1">
    <citation type="submission" date="2023-10" db="EMBL/GenBank/DDBJ databases">
        <title>Roseovarius strain S88 nov., isolated from a marine algae.</title>
        <authorList>
            <person name="Lee M.W."/>
            <person name="Lee J.K."/>
            <person name="Kim J.M."/>
            <person name="Choi D.G."/>
            <person name="Baek J.H."/>
            <person name="Bayburt H."/>
            <person name="Jung J.J."/>
            <person name="Han D.M."/>
            <person name="Jeon C.O."/>
        </authorList>
    </citation>
    <scope>NUCLEOTIDE SEQUENCE [LARGE SCALE GENOMIC DNA]</scope>
    <source>
        <strain evidence="6 7">S88</strain>
    </source>
</reference>
<feature type="domain" description="HTH luxR-type" evidence="4">
    <location>
        <begin position="139"/>
        <end position="204"/>
    </location>
</feature>
<keyword evidence="1" id="KW-0597">Phosphoprotein</keyword>
<evidence type="ECO:0000313" key="6">
    <source>
        <dbReference type="EMBL" id="WWR45723.1"/>
    </source>
</evidence>
<evidence type="ECO:0000256" key="3">
    <source>
        <dbReference type="PROSITE-ProRule" id="PRU00169"/>
    </source>
</evidence>
<evidence type="ECO:0000259" key="5">
    <source>
        <dbReference type="PROSITE" id="PS50110"/>
    </source>
</evidence>
<dbReference type="PROSITE" id="PS50110">
    <property type="entry name" value="RESPONSE_REGULATORY"/>
    <property type="match status" value="1"/>
</dbReference>
<dbReference type="PANTHER" id="PTHR45566:SF1">
    <property type="entry name" value="HTH-TYPE TRANSCRIPTIONAL REGULATOR YHJB-RELATED"/>
    <property type="match status" value="1"/>
</dbReference>
<dbReference type="InterPro" id="IPR000792">
    <property type="entry name" value="Tscrpt_reg_LuxR_C"/>
</dbReference>
<keyword evidence="7" id="KW-1185">Reference proteome</keyword>
<sequence length="206" mass="22194">MNTEIEVSKILFAGGHDLVREALTDYLRRQSGFEVLQTKNVEAASDLYAKDGPFDLVLLGCLGTDSKALDGLSQMRSQYGCSVAILSTKTTSEAAQRALDAGASGFLPKSLKPEAMVAAMRLMLSGEVFSPDAYLTENAPAGAVQLTPRERDVLQGLVAGKLNKEIARDLDIQEVTVKLHVKTLSRKLSAKNRTHAAMLARDMGLV</sequence>
<comment type="caution">
    <text evidence="3">Lacks conserved residue(s) required for the propagation of feature annotation.</text>
</comment>
<organism evidence="6 7">
    <name type="scientific">Roseovarius phycicola</name>
    <dbReference type="NCBI Taxonomy" id="3080976"/>
    <lineage>
        <taxon>Bacteria</taxon>
        <taxon>Pseudomonadati</taxon>
        <taxon>Pseudomonadota</taxon>
        <taxon>Alphaproteobacteria</taxon>
        <taxon>Rhodobacterales</taxon>
        <taxon>Roseobacteraceae</taxon>
        <taxon>Roseovarius</taxon>
    </lineage>
</organism>
<evidence type="ECO:0000313" key="7">
    <source>
        <dbReference type="Proteomes" id="UP001364156"/>
    </source>
</evidence>
<feature type="domain" description="Response regulatory" evidence="5">
    <location>
        <begin position="9"/>
        <end position="124"/>
    </location>
</feature>
<dbReference type="Pfam" id="PF00196">
    <property type="entry name" value="GerE"/>
    <property type="match status" value="1"/>
</dbReference>
<dbReference type="InterPro" id="IPR051015">
    <property type="entry name" value="EvgA-like"/>
</dbReference>
<name>A0ABZ2HJ80_9RHOB</name>
<evidence type="ECO:0000256" key="2">
    <source>
        <dbReference type="ARBA" id="ARBA00023125"/>
    </source>
</evidence>
<dbReference type="SMART" id="SM00421">
    <property type="entry name" value="HTH_LUXR"/>
    <property type="match status" value="1"/>
</dbReference>
<evidence type="ECO:0000256" key="1">
    <source>
        <dbReference type="ARBA" id="ARBA00022553"/>
    </source>
</evidence>
<dbReference type="InterPro" id="IPR058245">
    <property type="entry name" value="NreC/VraR/RcsB-like_REC"/>
</dbReference>